<dbReference type="InterPro" id="IPR051681">
    <property type="entry name" value="Ser/Thr_Kinases-Pseudokinases"/>
</dbReference>
<evidence type="ECO:0000256" key="2">
    <source>
        <dbReference type="ARBA" id="ARBA00022833"/>
    </source>
</evidence>
<dbReference type="PROSITE" id="PS50011">
    <property type="entry name" value="PROTEIN_KINASE_DOM"/>
    <property type="match status" value="1"/>
</dbReference>
<feature type="domain" description="Phorbol-ester/DAG-type" evidence="5">
    <location>
        <begin position="15"/>
        <end position="65"/>
    </location>
</feature>
<evidence type="ECO:0000259" key="4">
    <source>
        <dbReference type="PROSITE" id="PS50011"/>
    </source>
</evidence>
<dbReference type="RefSeq" id="XP_022249005.1">
    <property type="nucleotide sequence ID" value="XM_022393297.1"/>
</dbReference>
<dbReference type="Gene3D" id="3.30.200.20">
    <property type="entry name" value="Phosphorylase Kinase, domain 1"/>
    <property type="match status" value="1"/>
</dbReference>
<protein>
    <submittedName>
        <fullName evidence="7">Kinase suppressor of Ras 1-like isoform X1</fullName>
    </submittedName>
</protein>
<dbReference type="PROSITE" id="PS50081">
    <property type="entry name" value="ZF_DAG_PE_2"/>
    <property type="match status" value="1"/>
</dbReference>
<proteinExistence type="predicted"/>
<dbReference type="InterPro" id="IPR002219">
    <property type="entry name" value="PKC_DAG/PE"/>
</dbReference>
<keyword evidence="6" id="KW-1185">Reference proteome</keyword>
<keyword evidence="2" id="KW-0862">Zinc</keyword>
<dbReference type="GeneID" id="106465398"/>
<dbReference type="InterPro" id="IPR046349">
    <property type="entry name" value="C1-like_sf"/>
</dbReference>
<dbReference type="SUPFAM" id="SSF57889">
    <property type="entry name" value="Cysteine-rich domain"/>
    <property type="match status" value="1"/>
</dbReference>
<dbReference type="Proteomes" id="UP000694941">
    <property type="component" value="Unplaced"/>
</dbReference>
<evidence type="ECO:0000256" key="3">
    <source>
        <dbReference type="SAM" id="MobiDB-lite"/>
    </source>
</evidence>
<keyword evidence="1" id="KW-0479">Metal-binding</keyword>
<sequence length="697" mass="78197">MVFALTSSRTLSSCSACRLSRSLSTPRRCLTCQKMVYLTAFRCKDCGNVTHDSCVNNESNMESRCHGNRINYRNSFQYPITTVGETTEVNWFSDSEKSAFSSPTATENNLPRSSFSDMSNTDVKSASLSGKNNSSLALSGLLKVVHWLAQRRRNRDMSKANAADKHAKAKYGLNQCKVSDKQTRKKLKAFLKNSQKSKSAVIGLTCSSRACTCGWTRLPITSSQSTNYASLISPNSSLSSSSCLSSTSSAAQTPSDTESDYRIRVNDRIPLWLDKNFRDVRSVGLTCSSSRSPSIGGATPAFLKSENKNSSVNSNRSQCISAQGRCAKQWLTKARTLSLETKNSPSHRLCATWPPYDICVSSVEDFVDDDSESGIGDCEDQDEFPSHAQSLDLKETLGEWCIPFDDLKFDERLRHGRQGDIFRGRWHGEVLIYTVRQQKEAEFRQFLDDVRQLSMIRHENVVLFMGACIEPPQLAVITSMRKGPLLFEHIHIKHHRLSFFTKISIARQIAQGMGYLHAKGIIHKKLNSRNVILESRVKLCLMDQGMSDSQLDRAEYGCVPRGHLAYFSPEILQNLQIEPPKVYSTMPYTQEADIFAFGSILYELFAEEFPFSHLSPHSVIWLVASGRRQCLSNLKCTSGLKSLILECWSHSPSDRPGVVYIIKQLQESVSLHKRHSSSEPERLHRMGTSLGRNFCGR</sequence>
<accession>A0ABM1SZE9</accession>
<dbReference type="Gene3D" id="1.10.510.10">
    <property type="entry name" value="Transferase(Phosphotransferase) domain 1"/>
    <property type="match status" value="1"/>
</dbReference>
<evidence type="ECO:0000256" key="1">
    <source>
        <dbReference type="ARBA" id="ARBA00022723"/>
    </source>
</evidence>
<feature type="domain" description="Protein kinase" evidence="4">
    <location>
        <begin position="407"/>
        <end position="669"/>
    </location>
</feature>
<evidence type="ECO:0000313" key="7">
    <source>
        <dbReference type="RefSeq" id="XP_022249005.1"/>
    </source>
</evidence>
<gene>
    <name evidence="7" type="primary">LOC106465398</name>
</gene>
<organism evidence="6 7">
    <name type="scientific">Limulus polyphemus</name>
    <name type="common">Atlantic horseshoe crab</name>
    <dbReference type="NCBI Taxonomy" id="6850"/>
    <lineage>
        <taxon>Eukaryota</taxon>
        <taxon>Metazoa</taxon>
        <taxon>Ecdysozoa</taxon>
        <taxon>Arthropoda</taxon>
        <taxon>Chelicerata</taxon>
        <taxon>Merostomata</taxon>
        <taxon>Xiphosura</taxon>
        <taxon>Limulidae</taxon>
        <taxon>Limulus</taxon>
    </lineage>
</organism>
<dbReference type="PANTHER" id="PTHR44329:SF253">
    <property type="entry name" value="KINASE SUPPRESSOR OF RAS 2"/>
    <property type="match status" value="1"/>
</dbReference>
<dbReference type="InterPro" id="IPR000719">
    <property type="entry name" value="Prot_kinase_dom"/>
</dbReference>
<evidence type="ECO:0000259" key="5">
    <source>
        <dbReference type="PROSITE" id="PS50081"/>
    </source>
</evidence>
<dbReference type="SUPFAM" id="SSF56112">
    <property type="entry name" value="Protein kinase-like (PK-like)"/>
    <property type="match status" value="1"/>
</dbReference>
<dbReference type="CDD" id="cd00029">
    <property type="entry name" value="C1"/>
    <property type="match status" value="1"/>
</dbReference>
<feature type="region of interest" description="Disordered" evidence="3">
    <location>
        <begin position="98"/>
        <end position="132"/>
    </location>
</feature>
<dbReference type="InterPro" id="IPR011009">
    <property type="entry name" value="Kinase-like_dom_sf"/>
</dbReference>
<dbReference type="InterPro" id="IPR001245">
    <property type="entry name" value="Ser-Thr/Tyr_kinase_cat_dom"/>
</dbReference>
<evidence type="ECO:0000313" key="6">
    <source>
        <dbReference type="Proteomes" id="UP000694941"/>
    </source>
</evidence>
<dbReference type="Pfam" id="PF07714">
    <property type="entry name" value="PK_Tyr_Ser-Thr"/>
    <property type="match status" value="1"/>
</dbReference>
<dbReference type="PANTHER" id="PTHR44329">
    <property type="entry name" value="SERINE/THREONINE-PROTEIN KINASE TNNI3K-RELATED"/>
    <property type="match status" value="1"/>
</dbReference>
<reference evidence="7" key="1">
    <citation type="submission" date="2025-08" db="UniProtKB">
        <authorList>
            <consortium name="RefSeq"/>
        </authorList>
    </citation>
    <scope>IDENTIFICATION</scope>
    <source>
        <tissue evidence="7">Muscle</tissue>
    </source>
</reference>
<name>A0ABM1SZE9_LIMPO</name>